<dbReference type="EMBL" id="FLMQ01000034">
    <property type="protein sequence ID" value="SBP86532.1"/>
    <property type="molecule type" value="Genomic_DNA"/>
</dbReference>
<gene>
    <name evidence="2" type="ORF">THIARS_40161</name>
</gene>
<sequence length="482" mass="52825">MMMIRCAPGAARVAATRIIRHVLCAAALLRYMHADPAAAAILTCRSEPAHPVLGQPVLWRIRGLDLSQPLPDWRPGDFGEDWLLHGQSTSRSVDSRGHTLQSAEITLYPMASGGLKLPSLDIGGLHCAATQIDVAGHAPGEAPLRMASRIAPARPMVGQMTRIELDLGGPGGVVWGPIVAQATNASLRELSATDTASSARGDTATQWRYVWDLLPLRPGPLTMHFGLLEARRFGQLLIYPPSKLVFQVRPLPAFWPAGLPVGRPQFLAPSAPGQLHVGGLGILRVRLRAVGLSAQMLESIVAASVVPDGLNMYPPRIRQLDAPDQGLQQIWLIDWPFRVERAGLVRYPILRLPYEDPELGAPQAAEANWGRVQVDDPGARRLRQWALAILSFIGFSAVAGSAYKVFQASREKRRWTAIGLNQDARTLEALWAMARIGSQNPALTLRMWLTRQAQAQQRHVKLVEEVERRLYGPEAPRNPSKE</sequence>
<dbReference type="AlphaFoldDB" id="A0A238CZW4"/>
<reference evidence="2 3" key="1">
    <citation type="submission" date="2016-06" db="EMBL/GenBank/DDBJ databases">
        <authorList>
            <person name="Kjaerup R.B."/>
            <person name="Dalgaard T.S."/>
            <person name="Juul-Madsen H.R."/>
        </authorList>
    </citation>
    <scope>NUCLEOTIDE SEQUENCE [LARGE SCALE GENOMIC DNA]</scope>
    <source>
        <strain evidence="2 3">DSM 16361</strain>
    </source>
</reference>
<keyword evidence="3" id="KW-1185">Reference proteome</keyword>
<keyword evidence="1" id="KW-1133">Transmembrane helix</keyword>
<proteinExistence type="predicted"/>
<organism evidence="2 3">
    <name type="scientific">Thiomonas delicata</name>
    <name type="common">Thiomonas cuprina</name>
    <dbReference type="NCBI Taxonomy" id="364030"/>
    <lineage>
        <taxon>Bacteria</taxon>
        <taxon>Pseudomonadati</taxon>
        <taxon>Pseudomonadota</taxon>
        <taxon>Betaproteobacteria</taxon>
        <taxon>Burkholderiales</taxon>
        <taxon>Thiomonas</taxon>
    </lineage>
</organism>
<evidence type="ECO:0000313" key="2">
    <source>
        <dbReference type="EMBL" id="SBP86532.1"/>
    </source>
</evidence>
<keyword evidence="1" id="KW-0472">Membrane</keyword>
<keyword evidence="1" id="KW-0812">Transmembrane</keyword>
<feature type="transmembrane region" description="Helical" evidence="1">
    <location>
        <begin position="385"/>
        <end position="406"/>
    </location>
</feature>
<protein>
    <recommendedName>
        <fullName evidence="4">Oxygen tolerance</fullName>
    </recommendedName>
</protein>
<evidence type="ECO:0000256" key="1">
    <source>
        <dbReference type="SAM" id="Phobius"/>
    </source>
</evidence>
<evidence type="ECO:0008006" key="4">
    <source>
        <dbReference type="Google" id="ProtNLM"/>
    </source>
</evidence>
<accession>A0A238CZW4</accession>
<evidence type="ECO:0000313" key="3">
    <source>
        <dbReference type="Proteomes" id="UP000214566"/>
    </source>
</evidence>
<dbReference type="Proteomes" id="UP000214566">
    <property type="component" value="Unassembled WGS sequence"/>
</dbReference>
<name>A0A238CZW4_THIDL</name>